<protein>
    <recommendedName>
        <fullName evidence="4">Histidine kinase domain-containing protein</fullName>
    </recommendedName>
</protein>
<keyword evidence="6" id="KW-1185">Reference proteome</keyword>
<feature type="region of interest" description="Disordered" evidence="2">
    <location>
        <begin position="159"/>
        <end position="206"/>
    </location>
</feature>
<evidence type="ECO:0000313" key="6">
    <source>
        <dbReference type="Proteomes" id="UP000620127"/>
    </source>
</evidence>
<sequence length="467" mass="50774">MNPSSIPNQPAMSEQALPSEVSIQSDTWLNRYRNFPVFSKTWFRYRTVAFVGVYIFIAALVTVIAAVTKGDWKVYAVTMVPVMLAALSLTTVGQAMAVWVRKKNFASRKETILLCIALLSGVAISYGVAQATDNLAKFVIYGDANYKVVSKNKKSNADHQHASASATANAASAQTPASVPAETSAASSTKNEENSASVAKAETKEKPADNDSVKLDKLIQLIIGSFPIAFLIIYTASGFDLWFFFRQRKRLAEALRQQELKRAQDARREAELRLSVLVAQVEPHFLFNTLAGVRSAILTEPLRATAIVDHLVDYLRSTIPQMRGDGTSEQGRLAKQLEAARAYLGLMQARIPRLSYSVESELKDAAFPPLLLISLVENAIKHGIEPKIGPVHVAVNARYFDDGDEEKLEVSVSDNGVGFGGTTSGSGIGLANIRERLESMYGDKAKLTLKARPEGGVIASIVIPLIA</sequence>
<dbReference type="SUPFAM" id="SSF55874">
    <property type="entry name" value="ATPase domain of HSP90 chaperone/DNA topoisomerase II/histidine kinase"/>
    <property type="match status" value="1"/>
</dbReference>
<organism evidence="5 6">
    <name type="scientific">Undibacterium macrobrachii</name>
    <dbReference type="NCBI Taxonomy" id="1119058"/>
    <lineage>
        <taxon>Bacteria</taxon>
        <taxon>Pseudomonadati</taxon>
        <taxon>Pseudomonadota</taxon>
        <taxon>Betaproteobacteria</taxon>
        <taxon>Burkholderiales</taxon>
        <taxon>Oxalobacteraceae</taxon>
        <taxon>Undibacterium</taxon>
    </lineage>
</organism>
<evidence type="ECO:0000256" key="2">
    <source>
        <dbReference type="SAM" id="MobiDB-lite"/>
    </source>
</evidence>
<evidence type="ECO:0000256" key="3">
    <source>
        <dbReference type="SAM" id="Phobius"/>
    </source>
</evidence>
<dbReference type="EMBL" id="BMYT01000002">
    <property type="protein sequence ID" value="GGX09051.1"/>
    <property type="molecule type" value="Genomic_DNA"/>
</dbReference>
<feature type="transmembrane region" description="Helical" evidence="3">
    <location>
        <begin position="48"/>
        <end position="68"/>
    </location>
</feature>
<dbReference type="Gene3D" id="3.30.565.10">
    <property type="entry name" value="Histidine kinase-like ATPase, C-terminal domain"/>
    <property type="match status" value="1"/>
</dbReference>
<dbReference type="InterPro" id="IPR010559">
    <property type="entry name" value="Sig_transdc_His_kin_internal"/>
</dbReference>
<dbReference type="PROSITE" id="PS50109">
    <property type="entry name" value="HIS_KIN"/>
    <property type="match status" value="1"/>
</dbReference>
<accession>A0ABQ2XBD8</accession>
<keyword evidence="1" id="KW-0175">Coiled coil</keyword>
<dbReference type="InterPro" id="IPR005467">
    <property type="entry name" value="His_kinase_dom"/>
</dbReference>
<dbReference type="PANTHER" id="PTHR34220">
    <property type="entry name" value="SENSOR HISTIDINE KINASE YPDA"/>
    <property type="match status" value="1"/>
</dbReference>
<feature type="coiled-coil region" evidence="1">
    <location>
        <begin position="249"/>
        <end position="280"/>
    </location>
</feature>
<dbReference type="Pfam" id="PF06580">
    <property type="entry name" value="His_kinase"/>
    <property type="match status" value="1"/>
</dbReference>
<dbReference type="SMART" id="SM00387">
    <property type="entry name" value="HATPase_c"/>
    <property type="match status" value="1"/>
</dbReference>
<evidence type="ECO:0000313" key="5">
    <source>
        <dbReference type="EMBL" id="GGX09051.1"/>
    </source>
</evidence>
<comment type="caution">
    <text evidence="5">The sequence shown here is derived from an EMBL/GenBank/DDBJ whole genome shotgun (WGS) entry which is preliminary data.</text>
</comment>
<feature type="transmembrane region" description="Helical" evidence="3">
    <location>
        <begin position="218"/>
        <end position="245"/>
    </location>
</feature>
<dbReference type="InterPro" id="IPR050640">
    <property type="entry name" value="Bact_2-comp_sensor_kinase"/>
</dbReference>
<evidence type="ECO:0000259" key="4">
    <source>
        <dbReference type="PROSITE" id="PS50109"/>
    </source>
</evidence>
<dbReference type="Proteomes" id="UP000620127">
    <property type="component" value="Unassembled WGS sequence"/>
</dbReference>
<feature type="transmembrane region" description="Helical" evidence="3">
    <location>
        <begin position="111"/>
        <end position="129"/>
    </location>
</feature>
<gene>
    <name evidence="5" type="ORF">GCM10011282_14070</name>
</gene>
<dbReference type="RefSeq" id="WP_229827159.1">
    <property type="nucleotide sequence ID" value="NZ_BMYT01000002.1"/>
</dbReference>
<dbReference type="InterPro" id="IPR003594">
    <property type="entry name" value="HATPase_dom"/>
</dbReference>
<name>A0ABQ2XBD8_9BURK</name>
<feature type="compositionally biased region" description="Low complexity" evidence="2">
    <location>
        <begin position="162"/>
        <end position="178"/>
    </location>
</feature>
<proteinExistence type="predicted"/>
<dbReference type="InterPro" id="IPR036890">
    <property type="entry name" value="HATPase_C_sf"/>
</dbReference>
<keyword evidence="3" id="KW-0472">Membrane</keyword>
<evidence type="ECO:0000256" key="1">
    <source>
        <dbReference type="SAM" id="Coils"/>
    </source>
</evidence>
<keyword evidence="3" id="KW-1133">Transmembrane helix</keyword>
<dbReference type="PANTHER" id="PTHR34220:SF9">
    <property type="entry name" value="SIGNAL TRANSDUCTION HISTIDINE KINASE INTERNAL REGION DOMAIN-CONTAINING PROTEIN"/>
    <property type="match status" value="1"/>
</dbReference>
<feature type="transmembrane region" description="Helical" evidence="3">
    <location>
        <begin position="74"/>
        <end position="99"/>
    </location>
</feature>
<keyword evidence="3" id="KW-0812">Transmembrane</keyword>
<reference evidence="6" key="1">
    <citation type="journal article" date="2019" name="Int. J. Syst. Evol. Microbiol.">
        <title>The Global Catalogue of Microorganisms (GCM) 10K type strain sequencing project: providing services to taxonomists for standard genome sequencing and annotation.</title>
        <authorList>
            <consortium name="The Broad Institute Genomics Platform"/>
            <consortium name="The Broad Institute Genome Sequencing Center for Infectious Disease"/>
            <person name="Wu L."/>
            <person name="Ma J."/>
        </authorList>
    </citation>
    <scope>NUCLEOTIDE SEQUENCE [LARGE SCALE GENOMIC DNA]</scope>
    <source>
        <strain evidence="6">KCTC 23916</strain>
    </source>
</reference>
<feature type="domain" description="Histidine kinase" evidence="4">
    <location>
        <begin position="371"/>
        <end position="467"/>
    </location>
</feature>
<dbReference type="Pfam" id="PF02518">
    <property type="entry name" value="HATPase_c"/>
    <property type="match status" value="1"/>
</dbReference>
<feature type="compositionally biased region" description="Polar residues" evidence="2">
    <location>
        <begin position="184"/>
        <end position="197"/>
    </location>
</feature>